<dbReference type="EMBL" id="VUJU01001299">
    <property type="protein sequence ID" value="KAF0765929.1"/>
    <property type="molecule type" value="Genomic_DNA"/>
</dbReference>
<evidence type="ECO:0000259" key="3">
    <source>
        <dbReference type="PROSITE" id="PS50081"/>
    </source>
</evidence>
<dbReference type="InterPro" id="IPR020454">
    <property type="entry name" value="DAG/PE-bd"/>
</dbReference>
<dbReference type="GO" id="GO:0016301">
    <property type="term" value="F:kinase activity"/>
    <property type="evidence" value="ECO:0007669"/>
    <property type="project" value="UniProtKB-KW"/>
</dbReference>
<dbReference type="InterPro" id="IPR046349">
    <property type="entry name" value="C1-like_sf"/>
</dbReference>
<proteinExistence type="predicted"/>
<dbReference type="AlphaFoldDB" id="A0A6G0Z5C0"/>
<dbReference type="SUPFAM" id="SSF57889">
    <property type="entry name" value="Cysteine-rich domain"/>
    <property type="match status" value="1"/>
</dbReference>
<accession>A0A6G0Z5C0</accession>
<comment type="caution">
    <text evidence="4">The sequence shown here is derived from an EMBL/GenBank/DDBJ whole genome shotgun (WGS) entry which is preliminary data.</text>
</comment>
<keyword evidence="1" id="KW-0479">Metal-binding</keyword>
<organism evidence="4 5">
    <name type="scientific">Aphis craccivora</name>
    <name type="common">Cowpea aphid</name>
    <dbReference type="NCBI Taxonomy" id="307492"/>
    <lineage>
        <taxon>Eukaryota</taxon>
        <taxon>Metazoa</taxon>
        <taxon>Ecdysozoa</taxon>
        <taxon>Arthropoda</taxon>
        <taxon>Hexapoda</taxon>
        <taxon>Insecta</taxon>
        <taxon>Pterygota</taxon>
        <taxon>Neoptera</taxon>
        <taxon>Paraneoptera</taxon>
        <taxon>Hemiptera</taxon>
        <taxon>Sternorrhyncha</taxon>
        <taxon>Aphidomorpha</taxon>
        <taxon>Aphidoidea</taxon>
        <taxon>Aphididae</taxon>
        <taxon>Aphidini</taxon>
        <taxon>Aphis</taxon>
        <taxon>Aphis</taxon>
    </lineage>
</organism>
<dbReference type="Proteomes" id="UP000478052">
    <property type="component" value="Unassembled WGS sequence"/>
</dbReference>
<evidence type="ECO:0000256" key="2">
    <source>
        <dbReference type="ARBA" id="ARBA00022833"/>
    </source>
</evidence>
<keyword evidence="4" id="KW-0808">Transferase</keyword>
<sequence length="76" mass="9290">MRVHLEPQGKLHLRIDLKWNSKDLPVRPLEFKERQGLLNRRRGAMRRRVHQVNGHKFMATFLRQPTFCSHCRNFIW</sequence>
<keyword evidence="2" id="KW-0862">Zinc</keyword>
<evidence type="ECO:0000313" key="4">
    <source>
        <dbReference type="EMBL" id="KAF0765929.1"/>
    </source>
</evidence>
<dbReference type="OrthoDB" id="63267at2759"/>
<keyword evidence="4" id="KW-0418">Kinase</keyword>
<keyword evidence="5" id="KW-1185">Reference proteome</keyword>
<dbReference type="InterPro" id="IPR002219">
    <property type="entry name" value="PKC_DAG/PE"/>
</dbReference>
<dbReference type="Gene3D" id="3.30.60.20">
    <property type="match status" value="1"/>
</dbReference>
<reference evidence="4 5" key="1">
    <citation type="submission" date="2019-08" db="EMBL/GenBank/DDBJ databases">
        <title>Whole genome of Aphis craccivora.</title>
        <authorList>
            <person name="Voronova N.V."/>
            <person name="Shulinski R.S."/>
            <person name="Bandarenka Y.V."/>
            <person name="Zhorov D.G."/>
            <person name="Warner D."/>
        </authorList>
    </citation>
    <scope>NUCLEOTIDE SEQUENCE [LARGE SCALE GENOMIC DNA]</scope>
    <source>
        <strain evidence="4">180601</strain>
        <tissue evidence="4">Whole Body</tissue>
    </source>
</reference>
<dbReference type="PROSITE" id="PS50081">
    <property type="entry name" value="ZF_DAG_PE_2"/>
    <property type="match status" value="1"/>
</dbReference>
<name>A0A6G0Z5C0_APHCR</name>
<dbReference type="PRINTS" id="PR00008">
    <property type="entry name" value="DAGPEDOMAIN"/>
</dbReference>
<gene>
    <name evidence="4" type="ORF">FWK35_00019589</name>
</gene>
<evidence type="ECO:0000313" key="5">
    <source>
        <dbReference type="Proteomes" id="UP000478052"/>
    </source>
</evidence>
<dbReference type="GO" id="GO:0046872">
    <property type="term" value="F:metal ion binding"/>
    <property type="evidence" value="ECO:0007669"/>
    <property type="project" value="UniProtKB-KW"/>
</dbReference>
<evidence type="ECO:0000256" key="1">
    <source>
        <dbReference type="ARBA" id="ARBA00022723"/>
    </source>
</evidence>
<protein>
    <submittedName>
        <fullName evidence="4">Protein kinase C</fullName>
    </submittedName>
</protein>
<feature type="domain" description="Phorbol-ester/DAG-type" evidence="3">
    <location>
        <begin position="54"/>
        <end position="76"/>
    </location>
</feature>